<reference evidence="15 17" key="1">
    <citation type="submission" date="2017-09" db="EMBL/GenBank/DDBJ databases">
        <title>Complete Genome Sequences of Two Strains of the Meat Spoilage Bacterium Brochothrix thermosphacta Isolated from Ground Chicken.</title>
        <authorList>
            <person name="Paoli G.C."/>
            <person name="Wijey C."/>
            <person name="Chen C.-Y."/>
            <person name="Nguyen L."/>
            <person name="Yan X."/>
            <person name="Irwin P.L."/>
        </authorList>
    </citation>
    <scope>NUCLEOTIDE SEQUENCE [LARGE SCALE GENOMIC DNA]</scope>
    <source>
        <strain evidence="15 17">BI</strain>
    </source>
</reference>
<comment type="subunit">
    <text evidence="3 10">Homodimer.</text>
</comment>
<proteinExistence type="inferred from homology"/>
<dbReference type="Gene3D" id="3.90.20.20">
    <property type="match status" value="1"/>
</dbReference>
<gene>
    <name evidence="10 16" type="primary">grpE</name>
    <name evidence="16" type="ORF">BTBSAS_230016</name>
    <name evidence="15" type="ORF">CNY62_09615</name>
</gene>
<evidence type="ECO:0000256" key="9">
    <source>
        <dbReference type="ARBA" id="ARBA00076414"/>
    </source>
</evidence>
<dbReference type="PANTHER" id="PTHR21237:SF23">
    <property type="entry name" value="GRPE PROTEIN HOMOLOG, MITOCHONDRIAL"/>
    <property type="match status" value="1"/>
</dbReference>
<dbReference type="GO" id="GO:0006457">
    <property type="term" value="P:protein folding"/>
    <property type="evidence" value="ECO:0007669"/>
    <property type="project" value="InterPro"/>
</dbReference>
<evidence type="ECO:0000256" key="3">
    <source>
        <dbReference type="ARBA" id="ARBA00011738"/>
    </source>
</evidence>
<comment type="similarity">
    <text evidence="2 10 12">Belongs to the GrpE family.</text>
</comment>
<dbReference type="GO" id="GO:0042803">
    <property type="term" value="F:protein homodimerization activity"/>
    <property type="evidence" value="ECO:0007669"/>
    <property type="project" value="InterPro"/>
</dbReference>
<dbReference type="GO" id="GO:0005737">
    <property type="term" value="C:cytoplasm"/>
    <property type="evidence" value="ECO:0007669"/>
    <property type="project" value="UniProtKB-SubCell"/>
</dbReference>
<dbReference type="EMBL" id="CP023483">
    <property type="protein sequence ID" value="ATF26621.1"/>
    <property type="molecule type" value="Genomic_DNA"/>
</dbReference>
<dbReference type="PRINTS" id="PR00773">
    <property type="entry name" value="GRPEPROTEIN"/>
</dbReference>
<evidence type="ECO:0000256" key="10">
    <source>
        <dbReference type="HAMAP-Rule" id="MF_01151"/>
    </source>
</evidence>
<keyword evidence="4 10" id="KW-0963">Cytoplasm</keyword>
<dbReference type="Gene3D" id="2.30.22.10">
    <property type="entry name" value="Head domain of nucleotide exchange factor GrpE"/>
    <property type="match status" value="1"/>
</dbReference>
<evidence type="ECO:0000256" key="12">
    <source>
        <dbReference type="RuleBase" id="RU004478"/>
    </source>
</evidence>
<feature type="compositionally biased region" description="Basic and acidic residues" evidence="14">
    <location>
        <begin position="1"/>
        <end position="21"/>
    </location>
</feature>
<accession>A0A1D2LDY7</accession>
<evidence type="ECO:0000313" key="16">
    <source>
        <dbReference type="EMBL" id="SPP28558.1"/>
    </source>
</evidence>
<dbReference type="STRING" id="2756.BFR44_11180"/>
<dbReference type="CDD" id="cd00446">
    <property type="entry name" value="GrpE"/>
    <property type="match status" value="1"/>
</dbReference>
<keyword evidence="13" id="KW-0175">Coiled coil</keyword>
<keyword evidence="6 10" id="KW-0143">Chaperone</keyword>
<dbReference type="PROSITE" id="PS01071">
    <property type="entry name" value="GRPE"/>
    <property type="match status" value="1"/>
</dbReference>
<dbReference type="EMBL" id="OUNC01000016">
    <property type="protein sequence ID" value="SPP28558.1"/>
    <property type="molecule type" value="Genomic_DNA"/>
</dbReference>
<dbReference type="GO" id="GO:0000774">
    <property type="term" value="F:adenyl-nucleotide exchange factor activity"/>
    <property type="evidence" value="ECO:0007669"/>
    <property type="project" value="InterPro"/>
</dbReference>
<dbReference type="Pfam" id="PF01025">
    <property type="entry name" value="GrpE"/>
    <property type="match status" value="1"/>
</dbReference>
<evidence type="ECO:0000256" key="2">
    <source>
        <dbReference type="ARBA" id="ARBA00009054"/>
    </source>
</evidence>
<dbReference type="RefSeq" id="WP_029091157.1">
    <property type="nucleotide sequence ID" value="NZ_CBCPKC010000009.1"/>
</dbReference>
<dbReference type="FunFam" id="2.30.22.10:FF:000001">
    <property type="entry name" value="Protein GrpE"/>
    <property type="match status" value="1"/>
</dbReference>
<dbReference type="OrthoDB" id="9812586at2"/>
<dbReference type="Proteomes" id="UP000243591">
    <property type="component" value="Chromosome"/>
</dbReference>
<evidence type="ECO:0000256" key="6">
    <source>
        <dbReference type="ARBA" id="ARBA00023186"/>
    </source>
</evidence>
<organism evidence="15 17">
    <name type="scientific">Brochothrix thermosphacta</name>
    <name type="common">Microbacterium thermosphactum</name>
    <dbReference type="NCBI Taxonomy" id="2756"/>
    <lineage>
        <taxon>Bacteria</taxon>
        <taxon>Bacillati</taxon>
        <taxon>Bacillota</taxon>
        <taxon>Bacilli</taxon>
        <taxon>Bacillales</taxon>
        <taxon>Listeriaceae</taxon>
        <taxon>Brochothrix</taxon>
    </lineage>
</organism>
<feature type="compositionally biased region" description="Acidic residues" evidence="14">
    <location>
        <begin position="22"/>
        <end position="43"/>
    </location>
</feature>
<evidence type="ECO:0000256" key="4">
    <source>
        <dbReference type="ARBA" id="ARBA00022490"/>
    </source>
</evidence>
<comment type="subcellular location">
    <subcellularLocation>
        <location evidence="1 10">Cytoplasm</location>
    </subcellularLocation>
</comment>
<sequence length="189" mass="21450">MSEEIKKETVDETVDTTKETNETEEIINESEAETSEEVVEPSELEVLTEKYDELETRYLRLQADFDNSRRRQKIESASAAKFRSQSLVEKLLPVLDNFERAMATELAGEDTKSFLEGIEIVQRQLEAAMEAEGVEVIATVGETFDPNVHQAVMQDDDKAFDSNVVTAELQKGYKLKDRVIRPAMVKVNQ</sequence>
<name>A0A1D2LDY7_BROTH</name>
<dbReference type="AlphaFoldDB" id="A0A1D2LDY7"/>
<feature type="region of interest" description="Disordered" evidence="14">
    <location>
        <begin position="1"/>
        <end position="43"/>
    </location>
</feature>
<keyword evidence="5 10" id="KW-0346">Stress response</keyword>
<dbReference type="NCBIfam" id="NF010738">
    <property type="entry name" value="PRK14140.1"/>
    <property type="match status" value="1"/>
</dbReference>
<dbReference type="Proteomes" id="UP000270190">
    <property type="component" value="Unassembled WGS sequence"/>
</dbReference>
<dbReference type="GO" id="GO:0051087">
    <property type="term" value="F:protein-folding chaperone binding"/>
    <property type="evidence" value="ECO:0007669"/>
    <property type="project" value="InterPro"/>
</dbReference>
<comment type="function">
    <text evidence="7 10 11">Participates actively in the response to hyperosmotic and heat shock by preventing the aggregation of stress-denatured proteins, in association with DnaK and GrpE. It is the nucleotide exchange factor for DnaK and may function as a thermosensor. Unfolded proteins bind initially to DnaJ; upon interaction with the DnaJ-bound protein, DnaK hydrolyzes its bound ATP, resulting in the formation of a stable complex. GrpE releases ADP from DnaK; ATP binding to DnaK triggers the release of the substrate protein, thus completing the reaction cycle. Several rounds of ATP-dependent interactions between DnaJ, DnaK and GrpE are required for fully efficient folding.</text>
</comment>
<dbReference type="InterPro" id="IPR009012">
    <property type="entry name" value="GrpE_head"/>
</dbReference>
<evidence type="ECO:0000256" key="5">
    <source>
        <dbReference type="ARBA" id="ARBA00023016"/>
    </source>
</evidence>
<dbReference type="InterPro" id="IPR013805">
    <property type="entry name" value="GrpE_CC"/>
</dbReference>
<dbReference type="SUPFAM" id="SSF58014">
    <property type="entry name" value="Coiled-coil domain of nucleotide exchange factor GrpE"/>
    <property type="match status" value="1"/>
</dbReference>
<dbReference type="PANTHER" id="PTHR21237">
    <property type="entry name" value="GRPE PROTEIN"/>
    <property type="match status" value="1"/>
</dbReference>
<reference evidence="16" key="3">
    <citation type="submission" date="2018-04" db="EMBL/GenBank/DDBJ databases">
        <authorList>
            <person name="Go L.Y."/>
            <person name="Mitchell J.A."/>
        </authorList>
    </citation>
    <scope>NUCLEOTIDE SEQUENCE</scope>
    <source>
        <strain evidence="16">BSAS1 3</strain>
    </source>
</reference>
<dbReference type="InterPro" id="IPR000740">
    <property type="entry name" value="GrpE"/>
</dbReference>
<keyword evidence="17" id="KW-1185">Reference proteome</keyword>
<evidence type="ECO:0000313" key="18">
    <source>
        <dbReference type="Proteomes" id="UP000270190"/>
    </source>
</evidence>
<evidence type="ECO:0000256" key="13">
    <source>
        <dbReference type="SAM" id="Coils"/>
    </source>
</evidence>
<feature type="coiled-coil region" evidence="13">
    <location>
        <begin position="44"/>
        <end position="71"/>
    </location>
</feature>
<dbReference type="SUPFAM" id="SSF51064">
    <property type="entry name" value="Head domain of nucleotide exchange factor GrpE"/>
    <property type="match status" value="1"/>
</dbReference>
<evidence type="ECO:0000313" key="17">
    <source>
        <dbReference type="Proteomes" id="UP000243591"/>
    </source>
</evidence>
<protein>
    <recommendedName>
        <fullName evidence="8 10">Protein GrpE</fullName>
    </recommendedName>
    <alternativeName>
        <fullName evidence="9 10">HSP-70 cofactor</fullName>
    </alternativeName>
</protein>
<dbReference type="GO" id="GO:0051082">
    <property type="term" value="F:unfolded protein binding"/>
    <property type="evidence" value="ECO:0007669"/>
    <property type="project" value="TreeGrafter"/>
</dbReference>
<evidence type="ECO:0000256" key="7">
    <source>
        <dbReference type="ARBA" id="ARBA00053401"/>
    </source>
</evidence>
<dbReference type="KEGG" id="bths:CNY62_09615"/>
<evidence type="ECO:0000256" key="11">
    <source>
        <dbReference type="RuleBase" id="RU000639"/>
    </source>
</evidence>
<dbReference type="HAMAP" id="MF_01151">
    <property type="entry name" value="GrpE"/>
    <property type="match status" value="1"/>
</dbReference>
<dbReference type="GeneID" id="66536665"/>
<evidence type="ECO:0000256" key="14">
    <source>
        <dbReference type="SAM" id="MobiDB-lite"/>
    </source>
</evidence>
<evidence type="ECO:0000313" key="15">
    <source>
        <dbReference type="EMBL" id="ATF26621.1"/>
    </source>
</evidence>
<reference evidence="18" key="2">
    <citation type="submission" date="2018-04" db="EMBL/GenBank/DDBJ databases">
        <authorList>
            <person name="Illikoud N."/>
        </authorList>
    </citation>
    <scope>NUCLEOTIDE SEQUENCE [LARGE SCALE GENOMIC DNA]</scope>
</reference>
<evidence type="ECO:0000256" key="8">
    <source>
        <dbReference type="ARBA" id="ARBA00072274"/>
    </source>
</evidence>
<evidence type="ECO:0000256" key="1">
    <source>
        <dbReference type="ARBA" id="ARBA00004496"/>
    </source>
</evidence>